<proteinExistence type="predicted"/>
<sequence>KVRNYPLSCHDNKHALKDNIRIFSHGLGRRKSPDDFTQHYSNFCLCDGGADSSIEETNGNLSTYRKDFTPMAAVDVPNRTRRFPRNHKLRSEEAAKAQAEEQFMWFGQDDANIRKSLEVLAATCRSA</sequence>
<dbReference type="AlphaFoldDB" id="A0A3Q3BP45"/>
<dbReference type="PANTHER" id="PTHR35440">
    <property type="entry name" value="TESTIS-EXPRESSED PROTEIN 36"/>
    <property type="match status" value="1"/>
</dbReference>
<dbReference type="Pfam" id="PF15115">
    <property type="entry name" value="HDNR"/>
    <property type="match status" value="1"/>
</dbReference>
<evidence type="ECO:0000313" key="2">
    <source>
        <dbReference type="Ensembl" id="ENSKMAP00000027759.1"/>
    </source>
</evidence>
<dbReference type="PANTHER" id="PTHR35440:SF1">
    <property type="entry name" value="TESTIS-EXPRESSED PROTEIN 36"/>
    <property type="match status" value="1"/>
</dbReference>
<reference evidence="2" key="2">
    <citation type="submission" date="2025-09" db="UniProtKB">
        <authorList>
            <consortium name="Ensembl"/>
        </authorList>
    </citation>
    <scope>IDENTIFICATION</scope>
</reference>
<name>A0A3Q3BP45_KRYMA</name>
<organism evidence="2 3">
    <name type="scientific">Kryptolebias marmoratus</name>
    <name type="common">Mangrove killifish</name>
    <name type="synonym">Rivulus marmoratus</name>
    <dbReference type="NCBI Taxonomy" id="37003"/>
    <lineage>
        <taxon>Eukaryota</taxon>
        <taxon>Metazoa</taxon>
        <taxon>Chordata</taxon>
        <taxon>Craniata</taxon>
        <taxon>Vertebrata</taxon>
        <taxon>Euteleostomi</taxon>
        <taxon>Actinopterygii</taxon>
        <taxon>Neopterygii</taxon>
        <taxon>Teleostei</taxon>
        <taxon>Neoteleostei</taxon>
        <taxon>Acanthomorphata</taxon>
        <taxon>Ovalentaria</taxon>
        <taxon>Atherinomorphae</taxon>
        <taxon>Cyprinodontiformes</taxon>
        <taxon>Rivulidae</taxon>
        <taxon>Kryptolebias</taxon>
    </lineage>
</organism>
<dbReference type="Proteomes" id="UP000264800">
    <property type="component" value="Unplaced"/>
</dbReference>
<keyword evidence="3" id="KW-1185">Reference proteome</keyword>
<evidence type="ECO:0000259" key="1">
    <source>
        <dbReference type="Pfam" id="PF15115"/>
    </source>
</evidence>
<feature type="domain" description="Domain of unknown function with conserved HDNR motif" evidence="1">
    <location>
        <begin position="3"/>
        <end position="105"/>
    </location>
</feature>
<protein>
    <submittedName>
        <fullName evidence="2">Testis expressed 36</fullName>
    </submittedName>
</protein>
<dbReference type="InterPro" id="IPR029369">
    <property type="entry name" value="HDNR"/>
</dbReference>
<dbReference type="OMA" id="DERRQHN"/>
<accession>A0A3Q3BP45</accession>
<evidence type="ECO:0000313" key="3">
    <source>
        <dbReference type="Proteomes" id="UP000264800"/>
    </source>
</evidence>
<reference evidence="2" key="1">
    <citation type="submission" date="2025-08" db="UniProtKB">
        <authorList>
            <consortium name="Ensembl"/>
        </authorList>
    </citation>
    <scope>IDENTIFICATION</scope>
</reference>
<dbReference type="GeneTree" id="ENSGT00940000175884"/>
<dbReference type="Ensembl" id="ENSKMAT00000028106.1">
    <property type="protein sequence ID" value="ENSKMAP00000027759.1"/>
    <property type="gene ID" value="ENSKMAG00000020590.1"/>
</dbReference>